<dbReference type="SUPFAM" id="SSF55248">
    <property type="entry name" value="PCD-like"/>
    <property type="match status" value="1"/>
</dbReference>
<protein>
    <recommendedName>
        <fullName evidence="3">4a-hydroxytetrahydrobiopterin dehydratase</fullName>
        <ecNumber evidence="3">4.2.1.96</ecNumber>
    </recommendedName>
</protein>
<dbReference type="AlphaFoldDB" id="A0A7X0RMM6"/>
<evidence type="ECO:0000256" key="1">
    <source>
        <dbReference type="ARBA" id="ARBA00001554"/>
    </source>
</evidence>
<dbReference type="RefSeq" id="WP_185141754.1">
    <property type="nucleotide sequence ID" value="NZ_JACJVP010000007.1"/>
</dbReference>
<keyword evidence="4" id="KW-0456">Lyase</keyword>
<dbReference type="GO" id="GO:0006729">
    <property type="term" value="P:tetrahydrobiopterin biosynthetic process"/>
    <property type="evidence" value="ECO:0007669"/>
    <property type="project" value="InterPro"/>
</dbReference>
<sequence>MGTPERLTESEWKVALAELGNWSVEEGKWLIRKVMFPSFPAAIEYVRQVAAIAEADDHHPFIAIDYRKVTLKLTTWHAGGLTRLDFASAKAYEALLKRD</sequence>
<evidence type="ECO:0000256" key="2">
    <source>
        <dbReference type="ARBA" id="ARBA00006472"/>
    </source>
</evidence>
<accession>A0A7X0RMM6</accession>
<reference evidence="5 6" key="1">
    <citation type="submission" date="2020-08" db="EMBL/GenBank/DDBJ databases">
        <title>Cohnella phylogeny.</title>
        <authorList>
            <person name="Dunlap C."/>
        </authorList>
    </citation>
    <scope>NUCLEOTIDE SEQUENCE [LARGE SCALE GENOMIC DNA]</scope>
    <source>
        <strain evidence="5 6">DSM 28246</strain>
    </source>
</reference>
<evidence type="ECO:0000256" key="4">
    <source>
        <dbReference type="ARBA" id="ARBA00023239"/>
    </source>
</evidence>
<dbReference type="EC" id="4.2.1.96" evidence="3"/>
<dbReference type="PANTHER" id="PTHR12599:SF0">
    <property type="entry name" value="PTERIN-4-ALPHA-CARBINOLAMINE DEHYDRATASE"/>
    <property type="match status" value="1"/>
</dbReference>
<evidence type="ECO:0000256" key="3">
    <source>
        <dbReference type="ARBA" id="ARBA00013252"/>
    </source>
</evidence>
<dbReference type="Gene3D" id="3.30.1360.20">
    <property type="entry name" value="Transcriptional coactivator/pterin dehydratase"/>
    <property type="match status" value="1"/>
</dbReference>
<comment type="catalytic activity">
    <reaction evidence="1">
        <text>(4aS,6R)-4a-hydroxy-L-erythro-5,6,7,8-tetrahydrobiopterin = (6R)-L-erythro-6,7-dihydrobiopterin + H2O</text>
        <dbReference type="Rhea" id="RHEA:11920"/>
        <dbReference type="ChEBI" id="CHEBI:15377"/>
        <dbReference type="ChEBI" id="CHEBI:15642"/>
        <dbReference type="ChEBI" id="CHEBI:43120"/>
        <dbReference type="EC" id="4.2.1.96"/>
    </reaction>
</comment>
<name>A0A7X0RMM6_9BACL</name>
<evidence type="ECO:0000313" key="5">
    <source>
        <dbReference type="EMBL" id="MBB6670319.1"/>
    </source>
</evidence>
<comment type="similarity">
    <text evidence="2">Belongs to the pterin-4-alpha-carbinolamine dehydratase family.</text>
</comment>
<dbReference type="Proteomes" id="UP000547209">
    <property type="component" value="Unassembled WGS sequence"/>
</dbReference>
<dbReference type="Pfam" id="PF01329">
    <property type="entry name" value="Pterin_4a"/>
    <property type="match status" value="1"/>
</dbReference>
<dbReference type="InterPro" id="IPR036428">
    <property type="entry name" value="PCD_sf"/>
</dbReference>
<dbReference type="GO" id="GO:0008124">
    <property type="term" value="F:4-alpha-hydroxytetrahydrobiopterin dehydratase activity"/>
    <property type="evidence" value="ECO:0007669"/>
    <property type="project" value="UniProtKB-EC"/>
</dbReference>
<comment type="caution">
    <text evidence="5">The sequence shown here is derived from an EMBL/GenBank/DDBJ whole genome shotgun (WGS) entry which is preliminary data.</text>
</comment>
<dbReference type="InterPro" id="IPR001533">
    <property type="entry name" value="Pterin_deHydtase"/>
</dbReference>
<dbReference type="CDD" id="cd00488">
    <property type="entry name" value="PCD_DCoH"/>
    <property type="match status" value="1"/>
</dbReference>
<dbReference type="PANTHER" id="PTHR12599">
    <property type="entry name" value="PTERIN-4-ALPHA-CARBINOLAMINE DEHYDRATASE"/>
    <property type="match status" value="1"/>
</dbReference>
<proteinExistence type="inferred from homology"/>
<gene>
    <name evidence="5" type="ORF">H7C19_06420</name>
</gene>
<evidence type="ECO:0000313" key="6">
    <source>
        <dbReference type="Proteomes" id="UP000547209"/>
    </source>
</evidence>
<dbReference type="EMBL" id="JACJVP010000007">
    <property type="protein sequence ID" value="MBB6670319.1"/>
    <property type="molecule type" value="Genomic_DNA"/>
</dbReference>
<keyword evidence="6" id="KW-1185">Reference proteome</keyword>
<organism evidence="5 6">
    <name type="scientific">Cohnella nanjingensis</name>
    <dbReference type="NCBI Taxonomy" id="1387779"/>
    <lineage>
        <taxon>Bacteria</taxon>
        <taxon>Bacillati</taxon>
        <taxon>Bacillota</taxon>
        <taxon>Bacilli</taxon>
        <taxon>Bacillales</taxon>
        <taxon>Paenibacillaceae</taxon>
        <taxon>Cohnella</taxon>
    </lineage>
</organism>